<dbReference type="EMBL" id="JAAXKZ010000045">
    <property type="protein sequence ID" value="NMH92695.1"/>
    <property type="molecule type" value="Genomic_DNA"/>
</dbReference>
<reference evidence="1 2" key="1">
    <citation type="submission" date="2020-04" db="EMBL/GenBank/DDBJ databases">
        <authorList>
            <person name="Klaysubun C."/>
            <person name="Duangmal K."/>
            <person name="Lipun K."/>
        </authorList>
    </citation>
    <scope>NUCLEOTIDE SEQUENCE [LARGE SCALE GENOMIC DNA]</scope>
    <source>
        <strain evidence="1 2">DSM 45300</strain>
    </source>
</reference>
<keyword evidence="2" id="KW-1185">Reference proteome</keyword>
<comment type="caution">
    <text evidence="1">The sequence shown here is derived from an EMBL/GenBank/DDBJ whole genome shotgun (WGS) entry which is preliminary data.</text>
</comment>
<dbReference type="RefSeq" id="WP_169413403.1">
    <property type="nucleotide sequence ID" value="NZ_JAAXKZ010000045.1"/>
</dbReference>
<gene>
    <name evidence="1" type="ORF">HF519_14170</name>
</gene>
<dbReference type="Proteomes" id="UP000586918">
    <property type="component" value="Unassembled WGS sequence"/>
</dbReference>
<name>A0A848DJE9_9PSEU</name>
<sequence length="64" mass="6426">MIAGGHGQIALRPATLLAGTASIGFGLDSTIELVATTAVPCQFLGARLGGSRAHRAARPLGNSR</sequence>
<accession>A0A848DJE9</accession>
<dbReference type="AlphaFoldDB" id="A0A848DJE9"/>
<protein>
    <submittedName>
        <fullName evidence="1">Uncharacterized protein</fullName>
    </submittedName>
</protein>
<evidence type="ECO:0000313" key="2">
    <source>
        <dbReference type="Proteomes" id="UP000586918"/>
    </source>
</evidence>
<evidence type="ECO:0000313" key="1">
    <source>
        <dbReference type="EMBL" id="NMH92695.1"/>
    </source>
</evidence>
<organism evidence="1 2">
    <name type="scientific">Pseudonocardia bannensis</name>
    <dbReference type="NCBI Taxonomy" id="630973"/>
    <lineage>
        <taxon>Bacteria</taxon>
        <taxon>Bacillati</taxon>
        <taxon>Actinomycetota</taxon>
        <taxon>Actinomycetes</taxon>
        <taxon>Pseudonocardiales</taxon>
        <taxon>Pseudonocardiaceae</taxon>
        <taxon>Pseudonocardia</taxon>
    </lineage>
</organism>
<proteinExistence type="predicted"/>